<dbReference type="Proteomes" id="UP000283855">
    <property type="component" value="Unassembled WGS sequence"/>
</dbReference>
<accession>A0A413SVZ3</accession>
<dbReference type="EMBL" id="QSFT01000040">
    <property type="protein sequence ID" value="RHA73259.1"/>
    <property type="molecule type" value="Genomic_DNA"/>
</dbReference>
<dbReference type="AlphaFoldDB" id="A0A413SVZ3"/>
<evidence type="ECO:0008006" key="3">
    <source>
        <dbReference type="Google" id="ProtNLM"/>
    </source>
</evidence>
<reference evidence="1 2" key="1">
    <citation type="submission" date="2018-08" db="EMBL/GenBank/DDBJ databases">
        <title>A genome reference for cultivated species of the human gut microbiota.</title>
        <authorList>
            <person name="Zou Y."/>
            <person name="Xue W."/>
            <person name="Luo G."/>
        </authorList>
    </citation>
    <scope>NUCLEOTIDE SEQUENCE [LARGE SCALE GENOMIC DNA]</scope>
    <source>
        <strain evidence="1 2">AM42-38</strain>
    </source>
</reference>
<protein>
    <recommendedName>
        <fullName evidence="3">NVEALA protein</fullName>
    </recommendedName>
</protein>
<dbReference type="GeneID" id="78403599"/>
<evidence type="ECO:0000313" key="1">
    <source>
        <dbReference type="EMBL" id="RHA73259.1"/>
    </source>
</evidence>
<comment type="caution">
    <text evidence="1">The sequence shown here is derived from an EMBL/GenBank/DDBJ whole genome shotgun (WGS) entry which is preliminary data.</text>
</comment>
<sequence length="113" mass="12498">MRDVKKINLTYWGVAIGVLITSFLIDIPEKKMNISLLEIEALANSEFSDGPCSEYLMDVKYGDLTDGGNKVIFTYGCAGNSSGVCRKGKVVEYYGLYGQYIGEDDQRISTTCE</sequence>
<organism evidence="1 2">
    <name type="scientific">Phocaeicola coprophilus</name>
    <dbReference type="NCBI Taxonomy" id="387090"/>
    <lineage>
        <taxon>Bacteria</taxon>
        <taxon>Pseudomonadati</taxon>
        <taxon>Bacteroidota</taxon>
        <taxon>Bacteroidia</taxon>
        <taxon>Bacteroidales</taxon>
        <taxon>Bacteroidaceae</taxon>
        <taxon>Phocaeicola</taxon>
    </lineage>
</organism>
<dbReference type="RefSeq" id="WP_008141101.1">
    <property type="nucleotide sequence ID" value="NZ_CABJGD010000040.1"/>
</dbReference>
<evidence type="ECO:0000313" key="2">
    <source>
        <dbReference type="Proteomes" id="UP000283855"/>
    </source>
</evidence>
<proteinExistence type="predicted"/>
<name>A0A413SVZ3_9BACT</name>
<gene>
    <name evidence="1" type="ORF">DW921_13580</name>
</gene>